<keyword evidence="2" id="KW-1185">Reference proteome</keyword>
<dbReference type="EMBL" id="SRLO01000879">
    <property type="protein sequence ID" value="TNN44884.1"/>
    <property type="molecule type" value="Genomic_DNA"/>
</dbReference>
<protein>
    <submittedName>
        <fullName evidence="1">Uncharacterized protein</fullName>
    </submittedName>
</protein>
<evidence type="ECO:0000313" key="2">
    <source>
        <dbReference type="Proteomes" id="UP000314294"/>
    </source>
</evidence>
<sequence>MPPIKPWVWPNVEAGLSLRPTGLDARRSPGFAGVLLALESSGPCGSPRGLVGVLWAFWESTGPRGSPGGLVGVLGASWESFGPRGSPLGLLGVYWASWESFAPRGSPGGLVGVLGPARCTR</sequence>
<proteinExistence type="predicted"/>
<dbReference type="Proteomes" id="UP000314294">
    <property type="component" value="Unassembled WGS sequence"/>
</dbReference>
<reference evidence="1 2" key="1">
    <citation type="submission" date="2019-03" db="EMBL/GenBank/DDBJ databases">
        <title>First draft genome of Liparis tanakae, snailfish: a comprehensive survey of snailfish specific genes.</title>
        <authorList>
            <person name="Kim W."/>
            <person name="Song I."/>
            <person name="Jeong J.-H."/>
            <person name="Kim D."/>
            <person name="Kim S."/>
            <person name="Ryu S."/>
            <person name="Song J.Y."/>
            <person name="Lee S.K."/>
        </authorList>
    </citation>
    <scope>NUCLEOTIDE SEQUENCE [LARGE SCALE GENOMIC DNA]</scope>
    <source>
        <tissue evidence="1">Muscle</tissue>
    </source>
</reference>
<evidence type="ECO:0000313" key="1">
    <source>
        <dbReference type="EMBL" id="TNN44884.1"/>
    </source>
</evidence>
<gene>
    <name evidence="1" type="ORF">EYF80_044934</name>
</gene>
<organism evidence="1 2">
    <name type="scientific">Liparis tanakae</name>
    <name type="common">Tanaka's snailfish</name>
    <dbReference type="NCBI Taxonomy" id="230148"/>
    <lineage>
        <taxon>Eukaryota</taxon>
        <taxon>Metazoa</taxon>
        <taxon>Chordata</taxon>
        <taxon>Craniata</taxon>
        <taxon>Vertebrata</taxon>
        <taxon>Euteleostomi</taxon>
        <taxon>Actinopterygii</taxon>
        <taxon>Neopterygii</taxon>
        <taxon>Teleostei</taxon>
        <taxon>Neoteleostei</taxon>
        <taxon>Acanthomorphata</taxon>
        <taxon>Eupercaria</taxon>
        <taxon>Perciformes</taxon>
        <taxon>Cottioidei</taxon>
        <taxon>Cottales</taxon>
        <taxon>Liparidae</taxon>
        <taxon>Liparis</taxon>
    </lineage>
</organism>
<accession>A0A4Z2FWA7</accession>
<dbReference type="AlphaFoldDB" id="A0A4Z2FWA7"/>
<comment type="caution">
    <text evidence="1">The sequence shown here is derived from an EMBL/GenBank/DDBJ whole genome shotgun (WGS) entry which is preliminary data.</text>
</comment>
<name>A0A4Z2FWA7_9TELE</name>